<dbReference type="RefSeq" id="XP_070457327.1">
    <property type="nucleotide sequence ID" value="XM_070601226.1"/>
</dbReference>
<evidence type="ECO:0000256" key="14">
    <source>
        <dbReference type="SAM" id="Coils"/>
    </source>
</evidence>
<keyword evidence="10 14" id="KW-0175">Coiled coil</keyword>
<reference evidence="18 19" key="1">
    <citation type="submission" date="2025-05" db="UniProtKB">
        <authorList>
            <consortium name="RefSeq"/>
        </authorList>
    </citation>
    <scope>IDENTIFICATION</scope>
    <source>
        <tissue evidence="18 19">Blood</tissue>
    </source>
</reference>
<evidence type="ECO:0000256" key="15">
    <source>
        <dbReference type="SAM" id="MobiDB-lite"/>
    </source>
</evidence>
<dbReference type="InterPro" id="IPR034735">
    <property type="entry name" value="NEMO_ZF"/>
</dbReference>
<gene>
    <name evidence="18 19 20" type="primary">OPTN</name>
</gene>
<keyword evidence="6 13" id="KW-0967">Endosome</keyword>
<keyword evidence="7 12" id="KW-0863">Zinc-finger</keyword>
<protein>
    <recommendedName>
        <fullName evidence="3 13">Optineurin</fullName>
    </recommendedName>
</protein>
<feature type="region of interest" description="Disordered" evidence="15">
    <location>
        <begin position="268"/>
        <end position="291"/>
    </location>
</feature>
<keyword evidence="17" id="KW-1185">Reference proteome</keyword>
<dbReference type="PANTHER" id="PTHR31553:SF2">
    <property type="entry name" value="OPTINEURIN"/>
    <property type="match status" value="1"/>
</dbReference>
<dbReference type="Pfam" id="PF11577">
    <property type="entry name" value="NEMO"/>
    <property type="match status" value="1"/>
</dbReference>
<feature type="compositionally biased region" description="Basic and acidic residues" evidence="15">
    <location>
        <begin position="268"/>
        <end position="286"/>
    </location>
</feature>
<dbReference type="PANTHER" id="PTHR31553">
    <property type="entry name" value="NF-KAPPA-B ESSENTIAL MODULATOR"/>
    <property type="match status" value="1"/>
</dbReference>
<evidence type="ECO:0000256" key="2">
    <source>
        <dbReference type="ARBA" id="ARBA00004601"/>
    </source>
</evidence>
<keyword evidence="9 13" id="KW-0333">Golgi apparatus</keyword>
<dbReference type="InterPro" id="IPR021063">
    <property type="entry name" value="NEMO_N"/>
</dbReference>
<evidence type="ECO:0000256" key="9">
    <source>
        <dbReference type="ARBA" id="ARBA00023034"/>
    </source>
</evidence>
<comment type="subcellular location">
    <subcellularLocation>
        <location evidence="13">Cytoplasm</location>
        <location evidence="13">Perinuclear region</location>
    </subcellularLocation>
    <subcellularLocation>
        <location evidence="13">Golgi apparatus</location>
    </subcellularLocation>
    <subcellularLocation>
        <location evidence="2 13">Golgi apparatus</location>
        <location evidence="2 13">trans-Golgi network</location>
    </subcellularLocation>
    <subcellularLocation>
        <location evidence="1 13">Cytoplasmic vesicle</location>
        <location evidence="1 13">Autophagosome</location>
    </subcellularLocation>
    <subcellularLocation>
        <location evidence="13">Cytoplasmic vesicle</location>
    </subcellularLocation>
    <subcellularLocation>
        <location evidence="13">Recycling endosome</location>
    </subcellularLocation>
</comment>
<evidence type="ECO:0000313" key="18">
    <source>
        <dbReference type="RefSeq" id="XP_070457327.1"/>
    </source>
</evidence>
<keyword evidence="4 13" id="KW-0963">Cytoplasm</keyword>
<dbReference type="RefSeq" id="XP_070457329.1">
    <property type="nucleotide sequence ID" value="XM_070601228.1"/>
</dbReference>
<feature type="domain" description="CCHC NOA-type" evidence="16">
    <location>
        <begin position="544"/>
        <end position="574"/>
    </location>
</feature>
<evidence type="ECO:0000256" key="8">
    <source>
        <dbReference type="ARBA" id="ARBA00022833"/>
    </source>
</evidence>
<feature type="coiled-coil region" evidence="14">
    <location>
        <begin position="90"/>
        <end position="167"/>
    </location>
</feature>
<evidence type="ECO:0000259" key="16">
    <source>
        <dbReference type="PROSITE" id="PS51801"/>
    </source>
</evidence>
<dbReference type="Gene3D" id="1.20.5.390">
    <property type="entry name" value="L1 transposable element, trimerization domain"/>
    <property type="match status" value="2"/>
</dbReference>
<name>A0ABM4MXB0_EQUPR</name>
<evidence type="ECO:0000313" key="19">
    <source>
        <dbReference type="RefSeq" id="XP_070457328.1"/>
    </source>
</evidence>
<evidence type="ECO:0000313" key="17">
    <source>
        <dbReference type="Proteomes" id="UP001652662"/>
    </source>
</evidence>
<sequence>MSHQPLSCLTEKGDSPIETTGNGPPHLAHPSLDTFTPEELLQQMKELLTENHQLKEAMKLNNQAMKGRFEELSAWTEKQKEERLFFEIQSKEAKERLMALSHENEKLKEELGKLKGKTERSFEDPTGDPKVPKAEAEQEMEQLKTQVARLQAEKADLLGIVSELQLKLNSSGPSEDSFVEIRMAEGEADVAMKEFKTRPGRTRTESIDMSKSAEGTRNYLEFEELTVSQLMLCLREGNQKVEKLEIALKEAKERISYFEKKVNYRSEIETQTEESKEKEKEEEKSTETIGSEVETLNLQVTTLFKELQEAHTKLSEAELMKKRLQEKCQALERKNSATPSELNEKQELVYNNRKLELQVESMRSEIKMEQAKTEEEKSKLASLQLTHNRLLQEYNSALKMIEELQRKESEKVDKVVLQEVNEKLELAEKALASKQLQMDEMKQTIAKQEEDLETMTVLRAQMEVYCSDFHAERAAREKIHEEKEQLALQLAILLKENNAFEDGGSRQSLMEMQSRHGARTSDSDQQVYLVERGAEDRNWQQQQQRNIPIHSCPKCGEVLPDIDTLQIHVMDCII</sequence>
<dbReference type="InterPro" id="IPR032419">
    <property type="entry name" value="CC2-LZ_dom"/>
</dbReference>
<proteinExistence type="predicted"/>
<dbReference type="Gene3D" id="1.20.5.990">
    <property type="entry name" value="Nemo cc2-lz domain - 1d5 darpin complex"/>
    <property type="match status" value="1"/>
</dbReference>
<dbReference type="Pfam" id="PF16516">
    <property type="entry name" value="CC2-LZ"/>
    <property type="match status" value="1"/>
</dbReference>
<dbReference type="Pfam" id="PF18414">
    <property type="entry name" value="zf_C2H2_10"/>
    <property type="match status" value="1"/>
</dbReference>
<dbReference type="GeneID" id="103543199"/>
<feature type="region of interest" description="Disordered" evidence="15">
    <location>
        <begin position="1"/>
        <end position="30"/>
    </location>
</feature>
<dbReference type="CDD" id="cd09803">
    <property type="entry name" value="UBAN"/>
    <property type="match status" value="1"/>
</dbReference>
<accession>A0ABM4MXB0</accession>
<keyword evidence="5 13" id="KW-0479">Metal-binding</keyword>
<dbReference type="Proteomes" id="UP001652662">
    <property type="component" value="Chromosome 30"/>
</dbReference>
<keyword evidence="8 13" id="KW-0862">Zinc</keyword>
<evidence type="ECO:0000256" key="1">
    <source>
        <dbReference type="ARBA" id="ARBA00004419"/>
    </source>
</evidence>
<evidence type="ECO:0000313" key="20">
    <source>
        <dbReference type="RefSeq" id="XP_070457329.1"/>
    </source>
</evidence>
<dbReference type="InterPro" id="IPR051301">
    <property type="entry name" value="Optineurin/NFkB_EssMod"/>
</dbReference>
<evidence type="ECO:0000256" key="7">
    <source>
        <dbReference type="ARBA" id="ARBA00022771"/>
    </source>
</evidence>
<evidence type="ECO:0000256" key="5">
    <source>
        <dbReference type="ARBA" id="ARBA00022723"/>
    </source>
</evidence>
<comment type="function">
    <text evidence="13">May act by regulating membrane trafficking and cellular morphogenesis.</text>
</comment>
<feature type="coiled-coil region" evidence="14">
    <location>
        <begin position="307"/>
        <end position="496"/>
    </location>
</feature>
<evidence type="ECO:0000256" key="4">
    <source>
        <dbReference type="ARBA" id="ARBA00022490"/>
    </source>
</evidence>
<organism evidence="17 18">
    <name type="scientific">Equus przewalskii</name>
    <name type="common">Przewalski's horse</name>
    <name type="synonym">Equus caballus przewalskii</name>
    <dbReference type="NCBI Taxonomy" id="9798"/>
    <lineage>
        <taxon>Eukaryota</taxon>
        <taxon>Metazoa</taxon>
        <taxon>Chordata</taxon>
        <taxon>Craniata</taxon>
        <taxon>Vertebrata</taxon>
        <taxon>Euteleostomi</taxon>
        <taxon>Mammalia</taxon>
        <taxon>Eutheria</taxon>
        <taxon>Laurasiatheria</taxon>
        <taxon>Perissodactyla</taxon>
        <taxon>Equidae</taxon>
        <taxon>Equus</taxon>
    </lineage>
</organism>
<evidence type="ECO:0000256" key="12">
    <source>
        <dbReference type="PROSITE-ProRule" id="PRU01142"/>
    </source>
</evidence>
<dbReference type="PROSITE" id="PS51801">
    <property type="entry name" value="ZF_CCHC_NOA"/>
    <property type="match status" value="1"/>
</dbReference>
<evidence type="ECO:0000256" key="3">
    <source>
        <dbReference type="ARBA" id="ARBA00018548"/>
    </source>
</evidence>
<evidence type="ECO:0000256" key="13">
    <source>
        <dbReference type="RuleBase" id="RU367122"/>
    </source>
</evidence>
<keyword evidence="11 13" id="KW-0968">Cytoplasmic vesicle</keyword>
<evidence type="ECO:0000256" key="6">
    <source>
        <dbReference type="ARBA" id="ARBA00022753"/>
    </source>
</evidence>
<evidence type="ECO:0000256" key="10">
    <source>
        <dbReference type="ARBA" id="ARBA00023054"/>
    </source>
</evidence>
<evidence type="ECO:0000256" key="11">
    <source>
        <dbReference type="ARBA" id="ARBA00023329"/>
    </source>
</evidence>
<dbReference type="RefSeq" id="XP_070457328.1">
    <property type="nucleotide sequence ID" value="XM_070601227.1"/>
</dbReference>